<dbReference type="STRING" id="679936.Sulac_3388"/>
<name>G8TTS2_SULAD</name>
<evidence type="ECO:0000313" key="2">
    <source>
        <dbReference type="Proteomes" id="UP000005439"/>
    </source>
</evidence>
<dbReference type="EMBL" id="CP003179">
    <property type="protein sequence ID" value="AEW06831.1"/>
    <property type="molecule type" value="Genomic_DNA"/>
</dbReference>
<sequence>MVSRTWGWFHDPKAMLALLKHQARQPAIDISLIMADPKHPEQILVLGPLSDEMACYPFLDVTHHFRRLGVKRSLAEHYIRVIQAGGIVVAVDRPAYSGTLSPTWQPATP</sequence>
<proteinExistence type="predicted"/>
<gene>
    <name evidence="1" type="ordered locus">Sulac_3388</name>
</gene>
<dbReference type="HOGENOM" id="CLU_2182615_0_0_9"/>
<dbReference type="KEGG" id="sap:Sulac_3388"/>
<keyword evidence="2" id="KW-1185">Reference proteome</keyword>
<dbReference type="Proteomes" id="UP000005439">
    <property type="component" value="Chromosome"/>
</dbReference>
<evidence type="ECO:0000313" key="1">
    <source>
        <dbReference type="EMBL" id="AEW06831.1"/>
    </source>
</evidence>
<accession>G8TTS2</accession>
<reference evidence="2" key="1">
    <citation type="submission" date="2011-12" db="EMBL/GenBank/DDBJ databases">
        <title>The complete genome of chromosome of Sulfobacillus acidophilus DSM 10332.</title>
        <authorList>
            <person name="Lucas S."/>
            <person name="Han J."/>
            <person name="Lapidus A."/>
            <person name="Bruce D."/>
            <person name="Goodwin L."/>
            <person name="Pitluck S."/>
            <person name="Peters L."/>
            <person name="Kyrpides N."/>
            <person name="Mavromatis K."/>
            <person name="Ivanova N."/>
            <person name="Mikhailova N."/>
            <person name="Chertkov O."/>
            <person name="Saunders E."/>
            <person name="Detter J.C."/>
            <person name="Tapia R."/>
            <person name="Han C."/>
            <person name="Land M."/>
            <person name="Hauser L."/>
            <person name="Markowitz V."/>
            <person name="Cheng J.-F."/>
            <person name="Hugenholtz P."/>
            <person name="Woyke T."/>
            <person name="Wu D."/>
            <person name="Pukall R."/>
            <person name="Gehrich-Schroeter G."/>
            <person name="Schneider S."/>
            <person name="Klenk H.-P."/>
            <person name="Eisen J.A."/>
        </authorList>
    </citation>
    <scope>NUCLEOTIDE SEQUENCE [LARGE SCALE GENOMIC DNA]</scope>
    <source>
        <strain evidence="2">ATCC 700253 / DSM 10332 / NAL</strain>
    </source>
</reference>
<dbReference type="PATRIC" id="fig|679936.5.peg.3508"/>
<organism evidence="1 2">
    <name type="scientific">Sulfobacillus acidophilus (strain ATCC 700253 / DSM 10332 / NAL)</name>
    <dbReference type="NCBI Taxonomy" id="679936"/>
    <lineage>
        <taxon>Bacteria</taxon>
        <taxon>Bacillati</taxon>
        <taxon>Bacillota</taxon>
        <taxon>Clostridia</taxon>
        <taxon>Eubacteriales</taxon>
        <taxon>Clostridiales Family XVII. Incertae Sedis</taxon>
        <taxon>Sulfobacillus</taxon>
    </lineage>
</organism>
<protein>
    <submittedName>
        <fullName evidence="1">Uncharacterized protein</fullName>
    </submittedName>
</protein>
<dbReference type="AlphaFoldDB" id="G8TTS2"/>
<reference evidence="1 2" key="2">
    <citation type="journal article" date="2012" name="Stand. Genomic Sci.">
        <title>Complete genome sequence of the moderately thermophilic mineral-sulfide-oxidizing firmicute Sulfobacillus acidophilus type strain (NAL(T)).</title>
        <authorList>
            <person name="Anderson I."/>
            <person name="Chertkov O."/>
            <person name="Chen A."/>
            <person name="Saunders E."/>
            <person name="Lapidus A."/>
            <person name="Nolan M."/>
            <person name="Lucas S."/>
            <person name="Hammon N."/>
            <person name="Deshpande S."/>
            <person name="Cheng J.F."/>
            <person name="Han C."/>
            <person name="Tapia R."/>
            <person name="Goodwin L.A."/>
            <person name="Pitluck S."/>
            <person name="Liolios K."/>
            <person name="Pagani I."/>
            <person name="Ivanova N."/>
            <person name="Mikhailova N."/>
            <person name="Pati A."/>
            <person name="Palaniappan K."/>
            <person name="Land M."/>
            <person name="Pan C."/>
            <person name="Rohde M."/>
            <person name="Pukall R."/>
            <person name="Goker M."/>
            <person name="Detter J.C."/>
            <person name="Woyke T."/>
            <person name="Bristow J."/>
            <person name="Eisen J.A."/>
            <person name="Markowitz V."/>
            <person name="Hugenholtz P."/>
            <person name="Kyrpides N.C."/>
            <person name="Klenk H.P."/>
            <person name="Mavromatis K."/>
        </authorList>
    </citation>
    <scope>NUCLEOTIDE SEQUENCE [LARGE SCALE GENOMIC DNA]</scope>
    <source>
        <strain evidence="2">ATCC 700253 / DSM 10332 / NAL</strain>
    </source>
</reference>